<feature type="domain" description="Myb/SANT-like DNA-binding" evidence="2">
    <location>
        <begin position="25"/>
        <end position="113"/>
    </location>
</feature>
<feature type="compositionally biased region" description="Basic and acidic residues" evidence="1">
    <location>
        <begin position="168"/>
        <end position="182"/>
    </location>
</feature>
<feature type="region of interest" description="Disordered" evidence="1">
    <location>
        <begin position="1"/>
        <end position="24"/>
    </location>
</feature>
<reference evidence="3" key="3">
    <citation type="submission" date="2025-09" db="UniProtKB">
        <authorList>
            <consortium name="Ensembl"/>
        </authorList>
    </citation>
    <scope>IDENTIFICATION</scope>
</reference>
<evidence type="ECO:0000259" key="2">
    <source>
        <dbReference type="Pfam" id="PF13837"/>
    </source>
</evidence>
<dbReference type="RefSeq" id="XP_029915740.1">
    <property type="nucleotide sequence ID" value="XM_030059880.1"/>
</dbReference>
<sequence length="407" mass="45732">MNPPMINSTNSVSTSKRKREAERSVNWTVEETQVLLCAWSDERIQKSLAENLRNRHVFKHLSARMSELGFSRSPHQCRLRVKTLKANYVRAKLQKSVDSSQPCTFKYFAEMDAVLGRRSAEGGGGPRFGSSEGTVARHLGSIDRTGSIRPDLSSNTEMGCHRFSALERTGRQHMSSLEEKGGRQSWQLDSEVKVEEDREESTDEFEFSDTGFPQPRDRRHDVFLESSIHHEPTGTPVENNLSTPSPLVLAPPPPPPPLLPQPGASPLPVPPDPSCPGAVPTSGHPHPESSCLEPVLKHLSECFQRLVSETRGLLVQLEGQRQEQARWHQELLARWLEREERRQREMADREERREKARMEHEIRVLELLTSLAQQRTVGGEQQRSCGGSRTAAEAVSAPNHTTTKDGN</sequence>
<dbReference type="InterPro" id="IPR044822">
    <property type="entry name" value="Myb_DNA-bind_4"/>
</dbReference>
<dbReference type="Gene3D" id="1.10.10.60">
    <property type="entry name" value="Homeodomain-like"/>
    <property type="match status" value="1"/>
</dbReference>
<evidence type="ECO:0000313" key="4">
    <source>
        <dbReference type="Proteomes" id="UP000472263"/>
    </source>
</evidence>
<accession>A0A667YLW7</accession>
<keyword evidence="4" id="KW-1185">Reference proteome</keyword>
<dbReference type="InParanoid" id="A0A667YLW7"/>
<reference evidence="3" key="1">
    <citation type="submission" date="2019-06" db="EMBL/GenBank/DDBJ databases">
        <authorList>
            <consortium name="Wellcome Sanger Institute Data Sharing"/>
        </authorList>
    </citation>
    <scope>NUCLEOTIDE SEQUENCE [LARGE SCALE GENOMIC DNA]</scope>
</reference>
<dbReference type="AlphaFoldDB" id="A0A667YLW7"/>
<reference evidence="3" key="2">
    <citation type="submission" date="2025-08" db="UniProtKB">
        <authorList>
            <consortium name="Ensembl"/>
        </authorList>
    </citation>
    <scope>IDENTIFICATION</scope>
</reference>
<dbReference type="Pfam" id="PF13837">
    <property type="entry name" value="Myb_DNA-bind_4"/>
    <property type="match status" value="1"/>
</dbReference>
<feature type="compositionally biased region" description="Pro residues" evidence="1">
    <location>
        <begin position="249"/>
        <end position="274"/>
    </location>
</feature>
<feature type="compositionally biased region" description="Polar residues" evidence="1">
    <location>
        <begin position="373"/>
        <end position="387"/>
    </location>
</feature>
<feature type="region of interest" description="Disordered" evidence="1">
    <location>
        <begin position="373"/>
        <end position="407"/>
    </location>
</feature>
<feature type="compositionally biased region" description="Acidic residues" evidence="1">
    <location>
        <begin position="197"/>
        <end position="207"/>
    </location>
</feature>
<dbReference type="FunFam" id="1.10.10.60:FF:000032">
    <property type="entry name" value="Zinc finger and SCAN domain-containing 20"/>
    <property type="match status" value="1"/>
</dbReference>
<dbReference type="Proteomes" id="UP000472263">
    <property type="component" value="Chromosome 9"/>
</dbReference>
<name>A0A667YLW7_9TELE</name>
<dbReference type="PANTHER" id="PTHR47595:SF1">
    <property type="entry name" value="MYB_SANT-LIKE DNA-BINDING DOMAIN-CONTAINING PROTEIN"/>
    <property type="match status" value="1"/>
</dbReference>
<dbReference type="GeneID" id="115365101"/>
<dbReference type="GeneTree" id="ENSGT00980000198897"/>
<dbReference type="Ensembl" id="ENSMMDT00005027976.1">
    <property type="protein sequence ID" value="ENSMMDP00005027403.1"/>
    <property type="gene ID" value="ENSMMDG00005013064.1"/>
</dbReference>
<organism evidence="3 4">
    <name type="scientific">Myripristis murdjan</name>
    <name type="common">pinecone soldierfish</name>
    <dbReference type="NCBI Taxonomy" id="586833"/>
    <lineage>
        <taxon>Eukaryota</taxon>
        <taxon>Metazoa</taxon>
        <taxon>Chordata</taxon>
        <taxon>Craniata</taxon>
        <taxon>Vertebrata</taxon>
        <taxon>Euteleostomi</taxon>
        <taxon>Actinopterygii</taxon>
        <taxon>Neopterygii</taxon>
        <taxon>Teleostei</taxon>
        <taxon>Neoteleostei</taxon>
        <taxon>Acanthomorphata</taxon>
        <taxon>Holocentriformes</taxon>
        <taxon>Holocentridae</taxon>
        <taxon>Myripristis</taxon>
    </lineage>
</organism>
<proteinExistence type="predicted"/>
<feature type="compositionally biased region" description="Polar residues" evidence="1">
    <location>
        <begin position="1"/>
        <end position="14"/>
    </location>
</feature>
<gene>
    <name evidence="3" type="primary">LOC115365101</name>
</gene>
<feature type="compositionally biased region" description="Basic and acidic residues" evidence="1">
    <location>
        <begin position="215"/>
        <end position="232"/>
    </location>
</feature>
<evidence type="ECO:0000256" key="1">
    <source>
        <dbReference type="SAM" id="MobiDB-lite"/>
    </source>
</evidence>
<evidence type="ECO:0000313" key="3">
    <source>
        <dbReference type="Ensembl" id="ENSMMDP00005027403.1"/>
    </source>
</evidence>
<dbReference type="PANTHER" id="PTHR47595">
    <property type="entry name" value="HEAT SHOCK 70 KDA PROTEIN 14"/>
    <property type="match status" value="1"/>
</dbReference>
<protein>
    <submittedName>
        <fullName evidence="3">Uncharacterized LOC115365101</fullName>
    </submittedName>
</protein>
<feature type="region of interest" description="Disordered" evidence="1">
    <location>
        <begin position="168"/>
        <end position="286"/>
    </location>
</feature>